<feature type="compositionally biased region" description="Low complexity" evidence="6">
    <location>
        <begin position="292"/>
        <end position="303"/>
    </location>
</feature>
<evidence type="ECO:0000313" key="9">
    <source>
        <dbReference type="EMBL" id="OQE29505.1"/>
    </source>
</evidence>
<evidence type="ECO:0000256" key="6">
    <source>
        <dbReference type="SAM" id="MobiDB-lite"/>
    </source>
</evidence>
<name>A0A1V6TSY6_9EURO</name>
<reference evidence="10" key="1">
    <citation type="journal article" date="2017" name="Nat. Microbiol.">
        <title>Global analysis of biosynthetic gene clusters reveals vast potential of secondary metabolite production in Penicillium species.</title>
        <authorList>
            <person name="Nielsen J.C."/>
            <person name="Grijseels S."/>
            <person name="Prigent S."/>
            <person name="Ji B."/>
            <person name="Dainat J."/>
            <person name="Nielsen K.F."/>
            <person name="Frisvad J.C."/>
            <person name="Workman M."/>
            <person name="Nielsen J."/>
        </authorList>
    </citation>
    <scope>NUCLEOTIDE SEQUENCE [LARGE SCALE GENOMIC DNA]</scope>
    <source>
        <strain evidence="10">IBT 24891</strain>
    </source>
</reference>
<keyword evidence="4 7" id="KW-0472">Membrane</keyword>
<feature type="transmembrane region" description="Helical" evidence="7">
    <location>
        <begin position="178"/>
        <end position="197"/>
    </location>
</feature>
<feature type="transmembrane region" description="Helical" evidence="7">
    <location>
        <begin position="16"/>
        <end position="35"/>
    </location>
</feature>
<keyword evidence="3 7" id="KW-1133">Transmembrane helix</keyword>
<feature type="region of interest" description="Disordered" evidence="6">
    <location>
        <begin position="278"/>
        <end position="370"/>
    </location>
</feature>
<dbReference type="EMBL" id="MLKD01000002">
    <property type="protein sequence ID" value="OQE29505.1"/>
    <property type="molecule type" value="Genomic_DNA"/>
</dbReference>
<evidence type="ECO:0000256" key="2">
    <source>
        <dbReference type="ARBA" id="ARBA00022692"/>
    </source>
</evidence>
<keyword evidence="2 7" id="KW-0812">Transmembrane</keyword>
<feature type="transmembrane region" description="Helical" evidence="7">
    <location>
        <begin position="101"/>
        <end position="119"/>
    </location>
</feature>
<feature type="compositionally biased region" description="Polar residues" evidence="6">
    <location>
        <begin position="278"/>
        <end position="291"/>
    </location>
</feature>
<protein>
    <recommendedName>
        <fullName evidence="8">Rhodopsin domain-containing protein</fullName>
    </recommendedName>
</protein>
<dbReference type="GO" id="GO:0016020">
    <property type="term" value="C:membrane"/>
    <property type="evidence" value="ECO:0007669"/>
    <property type="project" value="UniProtKB-SubCell"/>
</dbReference>
<feature type="transmembrane region" description="Helical" evidence="7">
    <location>
        <begin position="131"/>
        <end position="158"/>
    </location>
</feature>
<dbReference type="PANTHER" id="PTHR33048">
    <property type="entry name" value="PTH11-LIKE INTEGRAL MEMBRANE PROTEIN (AFU_ORTHOLOGUE AFUA_5G11245)"/>
    <property type="match status" value="1"/>
</dbReference>
<evidence type="ECO:0000256" key="4">
    <source>
        <dbReference type="ARBA" id="ARBA00023136"/>
    </source>
</evidence>
<evidence type="ECO:0000256" key="1">
    <source>
        <dbReference type="ARBA" id="ARBA00004141"/>
    </source>
</evidence>
<evidence type="ECO:0000259" key="8">
    <source>
        <dbReference type="Pfam" id="PF20684"/>
    </source>
</evidence>
<proteinExistence type="inferred from homology"/>
<feature type="transmembrane region" description="Helical" evidence="7">
    <location>
        <begin position="209"/>
        <end position="230"/>
    </location>
</feature>
<dbReference type="InterPro" id="IPR052337">
    <property type="entry name" value="SAT4-like"/>
</dbReference>
<dbReference type="InterPro" id="IPR049326">
    <property type="entry name" value="Rhodopsin_dom_fungi"/>
</dbReference>
<dbReference type="AlphaFoldDB" id="A0A1V6TSY6"/>
<feature type="compositionally biased region" description="Basic and acidic residues" evidence="6">
    <location>
        <begin position="344"/>
        <end position="362"/>
    </location>
</feature>
<gene>
    <name evidence="9" type="ORF">PENSTE_c002G02241</name>
</gene>
<feature type="domain" description="Rhodopsin" evidence="8">
    <location>
        <begin position="35"/>
        <end position="272"/>
    </location>
</feature>
<comment type="similarity">
    <text evidence="5">Belongs to the SAT4 family.</text>
</comment>
<sequence length="370" mass="41826">MSSLQYEDLPHDNISWRIWVGTLATLIPATIVVVLRFVARYVSRAGLWWDDYTIVISLVLNWAMDALRWAQVLQFGLGKHNYQITDETFQSFGKTFIGSQVLYFLTAVFTKVSLLLLYYRIFGVVRAFRWALWISFGLVIAYFISCTIVSIISCSPVAKFWDPSLPGYCIDEVAFFRWNGFANMALDILVLCLPYPMAWRLQTSVRQKIILTGIFLLGSFVCVVSVLRIVSFDFTTLEDVTYVSVNPSTWSSIEQSVGVICACLPTLRPLVRTLYGSSNDTSERGSGSTHNSSQRSSFPLRSSCADEENSPGMEVPSCPQEGRKSEPQDSDHHRLPPDGQVSTNERELWLREGQNHDEDISHVLRPVSFA</sequence>
<evidence type="ECO:0000256" key="5">
    <source>
        <dbReference type="ARBA" id="ARBA00038359"/>
    </source>
</evidence>
<comment type="caution">
    <text evidence="9">The sequence shown here is derived from an EMBL/GenBank/DDBJ whole genome shotgun (WGS) entry which is preliminary data.</text>
</comment>
<keyword evidence="10" id="KW-1185">Reference proteome</keyword>
<dbReference type="Pfam" id="PF20684">
    <property type="entry name" value="Fung_rhodopsin"/>
    <property type="match status" value="1"/>
</dbReference>
<comment type="subcellular location">
    <subcellularLocation>
        <location evidence="1">Membrane</location>
        <topology evidence="1">Multi-pass membrane protein</topology>
    </subcellularLocation>
</comment>
<accession>A0A1V6TSY6</accession>
<evidence type="ECO:0000313" key="10">
    <source>
        <dbReference type="Proteomes" id="UP000191285"/>
    </source>
</evidence>
<evidence type="ECO:0000256" key="3">
    <source>
        <dbReference type="ARBA" id="ARBA00022989"/>
    </source>
</evidence>
<dbReference type="OrthoDB" id="3934549at2759"/>
<dbReference type="STRING" id="303698.A0A1V6TSY6"/>
<evidence type="ECO:0000256" key="7">
    <source>
        <dbReference type="SAM" id="Phobius"/>
    </source>
</evidence>
<dbReference type="PANTHER" id="PTHR33048:SF156">
    <property type="entry name" value="INTEGRAL MEMBRANE PROTEIN"/>
    <property type="match status" value="1"/>
</dbReference>
<organism evidence="9 10">
    <name type="scientific">Penicillium steckii</name>
    <dbReference type="NCBI Taxonomy" id="303698"/>
    <lineage>
        <taxon>Eukaryota</taxon>
        <taxon>Fungi</taxon>
        <taxon>Dikarya</taxon>
        <taxon>Ascomycota</taxon>
        <taxon>Pezizomycotina</taxon>
        <taxon>Eurotiomycetes</taxon>
        <taxon>Eurotiomycetidae</taxon>
        <taxon>Eurotiales</taxon>
        <taxon>Aspergillaceae</taxon>
        <taxon>Penicillium</taxon>
    </lineage>
</organism>
<feature type="compositionally biased region" description="Basic and acidic residues" evidence="6">
    <location>
        <begin position="321"/>
        <end position="336"/>
    </location>
</feature>
<dbReference type="Proteomes" id="UP000191285">
    <property type="component" value="Unassembled WGS sequence"/>
</dbReference>
<feature type="transmembrane region" description="Helical" evidence="7">
    <location>
        <begin position="47"/>
        <end position="64"/>
    </location>
</feature>